<dbReference type="Proteomes" id="UP001501729">
    <property type="component" value="Unassembled WGS sequence"/>
</dbReference>
<dbReference type="InterPro" id="IPR055978">
    <property type="entry name" value="DUF7556"/>
</dbReference>
<comment type="caution">
    <text evidence="1">The sequence shown here is derived from an EMBL/GenBank/DDBJ whole genome shotgun (WGS) entry which is preliminary data.</text>
</comment>
<evidence type="ECO:0000313" key="1">
    <source>
        <dbReference type="EMBL" id="GAA5053878.1"/>
    </source>
</evidence>
<gene>
    <name evidence="1" type="ORF">GCM10025751_31700</name>
</gene>
<name>A0AAV3UK73_9EURY</name>
<proteinExistence type="predicted"/>
<dbReference type="GeneID" id="68616780"/>
<reference evidence="1 2" key="1">
    <citation type="journal article" date="2019" name="Int. J. Syst. Evol. Microbiol.">
        <title>The Global Catalogue of Microorganisms (GCM) 10K type strain sequencing project: providing services to taxonomists for standard genome sequencing and annotation.</title>
        <authorList>
            <consortium name="The Broad Institute Genomics Platform"/>
            <consortium name="The Broad Institute Genome Sequencing Center for Infectious Disease"/>
            <person name="Wu L."/>
            <person name="Ma J."/>
        </authorList>
    </citation>
    <scope>NUCLEOTIDE SEQUENCE [LARGE SCALE GENOMIC DNA]</scope>
    <source>
        <strain evidence="1 2">JCM 17504</strain>
    </source>
</reference>
<keyword evidence="2" id="KW-1185">Reference proteome</keyword>
<dbReference type="RefSeq" id="WP_227778470.1">
    <property type="nucleotide sequence ID" value="NZ_BAABKX010000013.1"/>
</dbReference>
<organism evidence="1 2">
    <name type="scientific">Haladaptatus pallidirubidus</name>
    <dbReference type="NCBI Taxonomy" id="1008152"/>
    <lineage>
        <taxon>Archaea</taxon>
        <taxon>Methanobacteriati</taxon>
        <taxon>Methanobacteriota</taxon>
        <taxon>Stenosarchaea group</taxon>
        <taxon>Halobacteria</taxon>
        <taxon>Halobacteriales</taxon>
        <taxon>Haladaptataceae</taxon>
        <taxon>Haladaptatus</taxon>
    </lineage>
</organism>
<dbReference type="EMBL" id="BAABKX010000013">
    <property type="protein sequence ID" value="GAA5053878.1"/>
    <property type="molecule type" value="Genomic_DNA"/>
</dbReference>
<dbReference type="AlphaFoldDB" id="A0AAV3UK73"/>
<evidence type="ECO:0000313" key="2">
    <source>
        <dbReference type="Proteomes" id="UP001501729"/>
    </source>
</evidence>
<dbReference type="Pfam" id="PF24433">
    <property type="entry name" value="DUF7556"/>
    <property type="match status" value="1"/>
</dbReference>
<sequence length="60" mass="6902">MIDTSYDEWDKSKDTSNIVFVIDADHDKKRTDIAIIADITKDDAWIIADAGDAFQLDIWR</sequence>
<accession>A0AAV3UK73</accession>
<protein>
    <submittedName>
        <fullName evidence="1">Uncharacterized protein</fullName>
    </submittedName>
</protein>